<evidence type="ECO:0000256" key="4">
    <source>
        <dbReference type="ARBA" id="ARBA00010281"/>
    </source>
</evidence>
<evidence type="ECO:0000256" key="7">
    <source>
        <dbReference type="ARBA" id="ARBA00023056"/>
    </source>
</evidence>
<name>A0A1S7LI26_MAGMO</name>
<dbReference type="NCBIfam" id="TIGR02095">
    <property type="entry name" value="glgA"/>
    <property type="match status" value="1"/>
</dbReference>
<organism evidence="11">
    <name type="scientific">Magnetococcus massalia (strain MO-1)</name>
    <dbReference type="NCBI Taxonomy" id="451514"/>
    <lineage>
        <taxon>Bacteria</taxon>
        <taxon>Pseudomonadati</taxon>
        <taxon>Pseudomonadota</taxon>
        <taxon>Magnetococcia</taxon>
        <taxon>Magnetococcales</taxon>
        <taxon>Magnetococcaceae</taxon>
        <taxon>Magnetococcus</taxon>
    </lineage>
</organism>
<dbReference type="AlphaFoldDB" id="A0A1S7LI26"/>
<dbReference type="InterPro" id="IPR013534">
    <property type="entry name" value="Starch_synth_cat_dom"/>
</dbReference>
<comment type="similarity">
    <text evidence="4 8">Belongs to the glycosyltransferase 1 family. Bacterial/plant glycogen synthase subfamily.</text>
</comment>
<evidence type="ECO:0000256" key="2">
    <source>
        <dbReference type="ARBA" id="ARBA00002764"/>
    </source>
</evidence>
<dbReference type="NCBIfam" id="NF001899">
    <property type="entry name" value="PRK00654.1-2"/>
    <property type="match status" value="1"/>
</dbReference>
<feature type="domain" description="Glycosyl transferase family 1" evidence="9">
    <location>
        <begin position="292"/>
        <end position="435"/>
    </location>
</feature>
<evidence type="ECO:0000256" key="8">
    <source>
        <dbReference type="HAMAP-Rule" id="MF_00484"/>
    </source>
</evidence>
<comment type="pathway">
    <text evidence="3 8">Glycan biosynthesis; glycogen biosynthesis.</text>
</comment>
<dbReference type="HAMAP" id="MF_00484">
    <property type="entry name" value="Glycogen_synth"/>
    <property type="match status" value="1"/>
</dbReference>
<dbReference type="GO" id="GO:0005978">
    <property type="term" value="P:glycogen biosynthetic process"/>
    <property type="evidence" value="ECO:0007669"/>
    <property type="project" value="UniProtKB-UniRule"/>
</dbReference>
<proteinExistence type="inferred from homology"/>
<keyword evidence="7 8" id="KW-0320">Glycogen biosynthesis</keyword>
<keyword evidence="5 8" id="KW-0328">Glycosyltransferase</keyword>
<evidence type="ECO:0000256" key="3">
    <source>
        <dbReference type="ARBA" id="ARBA00004964"/>
    </source>
</evidence>
<dbReference type="SUPFAM" id="SSF53756">
    <property type="entry name" value="UDP-Glycosyltransferase/glycogen phosphorylase"/>
    <property type="match status" value="1"/>
</dbReference>
<evidence type="ECO:0000256" key="6">
    <source>
        <dbReference type="ARBA" id="ARBA00022679"/>
    </source>
</evidence>
<evidence type="ECO:0000259" key="9">
    <source>
        <dbReference type="Pfam" id="PF00534"/>
    </source>
</evidence>
<reference evidence="11" key="1">
    <citation type="submission" date="2015-04" db="EMBL/GenBank/DDBJ databases">
        <authorList>
            <person name="Syromyatnikov M.Y."/>
            <person name="Popov V.N."/>
        </authorList>
    </citation>
    <scope>NUCLEOTIDE SEQUENCE</scope>
    <source>
        <strain evidence="11">MO-1</strain>
    </source>
</reference>
<dbReference type="EC" id="2.4.1.21" evidence="8"/>
<dbReference type="PANTHER" id="PTHR45825">
    <property type="entry name" value="GRANULE-BOUND STARCH SYNTHASE 1, CHLOROPLASTIC/AMYLOPLASTIC"/>
    <property type="match status" value="1"/>
</dbReference>
<comment type="function">
    <text evidence="2 8">Synthesizes alpha-1,4-glucan chains using ADP-glucose.</text>
</comment>
<dbReference type="Gene3D" id="3.40.50.2000">
    <property type="entry name" value="Glycogen Phosphorylase B"/>
    <property type="match status" value="2"/>
</dbReference>
<comment type="catalytic activity">
    <reaction evidence="1 8">
        <text>[(1-&gt;4)-alpha-D-glucosyl](n) + ADP-alpha-D-glucose = [(1-&gt;4)-alpha-D-glucosyl](n+1) + ADP + H(+)</text>
        <dbReference type="Rhea" id="RHEA:18189"/>
        <dbReference type="Rhea" id="RHEA-COMP:9584"/>
        <dbReference type="Rhea" id="RHEA-COMP:9587"/>
        <dbReference type="ChEBI" id="CHEBI:15378"/>
        <dbReference type="ChEBI" id="CHEBI:15444"/>
        <dbReference type="ChEBI" id="CHEBI:57498"/>
        <dbReference type="ChEBI" id="CHEBI:456216"/>
        <dbReference type="EC" id="2.4.1.21"/>
    </reaction>
</comment>
<dbReference type="InterPro" id="IPR001296">
    <property type="entry name" value="Glyco_trans_1"/>
</dbReference>
<dbReference type="EMBL" id="LO017727">
    <property type="protein sequence ID" value="CRH05784.1"/>
    <property type="molecule type" value="Genomic_DNA"/>
</dbReference>
<dbReference type="PANTHER" id="PTHR45825:SF11">
    <property type="entry name" value="ALPHA AMYLASE DOMAIN-CONTAINING PROTEIN"/>
    <property type="match status" value="1"/>
</dbReference>
<accession>A0A1S7LI26</accession>
<keyword evidence="6 8" id="KW-0808">Transferase</keyword>
<sequence>MRVLFVTPELYPLVKTGGLGDVAAALPKALAERKIDVRYLVPGYPRVMEQVVKKGRAIKLGELFGHGGVQLIPARTPDTDLPIWVLDIPTLYDRPGNPYLNSDGEEWKDNAMRFAALSRVAALMGEAGGMMGWRPDVLHCHDWQTGLAPAYLHFSGNRHCKTVFTIHNMQFQGLFPPKIIHEVGLPESVMGLYGMEFHNQASFLKAGLYYSNWLTTVSPTYATEICTPAYGFGMEGLLQSRAHQLHGILNGVDYSTWNPETDPLIPVNYTPQTLNQKAKNKTALQKEMGLTVDGDRPLFGLVSRLAGQKGVDLILETLPSLIEAGGQLALLGSGELRFEDQFREIAAAHPEQIAVHIGYDEAHAHRIQAGADLLLIPSRFEPCGLTQLYAMRYGTLPVVRRTGGLADTVDNIHSPEHGTGFVFDHPDAISLWSTMLYAMRSMQNRPLWESACKRAMQRDFGWAKTASSYCSLYESSAPPIH</sequence>
<feature type="binding site" evidence="8">
    <location>
        <position position="15"/>
    </location>
    <ligand>
        <name>ADP-alpha-D-glucose</name>
        <dbReference type="ChEBI" id="CHEBI:57498"/>
    </ligand>
</feature>
<evidence type="ECO:0000256" key="1">
    <source>
        <dbReference type="ARBA" id="ARBA00001478"/>
    </source>
</evidence>
<protein>
    <recommendedName>
        <fullName evidence="8">Glycogen synthase</fullName>
        <ecNumber evidence="8">2.4.1.21</ecNumber>
    </recommendedName>
    <alternativeName>
        <fullName evidence="8">Starch [bacterial glycogen] synthase</fullName>
    </alternativeName>
</protein>
<dbReference type="Pfam" id="PF08323">
    <property type="entry name" value="Glyco_transf_5"/>
    <property type="match status" value="1"/>
</dbReference>
<evidence type="ECO:0000259" key="10">
    <source>
        <dbReference type="Pfam" id="PF08323"/>
    </source>
</evidence>
<dbReference type="GO" id="GO:0004373">
    <property type="term" value="F:alpha-1,4-glucan glucosyltransferase (UDP-glucose donor) activity"/>
    <property type="evidence" value="ECO:0007669"/>
    <property type="project" value="InterPro"/>
</dbReference>
<feature type="domain" description="Starch synthase catalytic" evidence="10">
    <location>
        <begin position="2"/>
        <end position="239"/>
    </location>
</feature>
<dbReference type="CDD" id="cd03791">
    <property type="entry name" value="GT5_Glycogen_synthase_DULL1-like"/>
    <property type="match status" value="1"/>
</dbReference>
<dbReference type="Pfam" id="PF00534">
    <property type="entry name" value="Glycos_transf_1"/>
    <property type="match status" value="1"/>
</dbReference>
<evidence type="ECO:0000256" key="5">
    <source>
        <dbReference type="ARBA" id="ARBA00022676"/>
    </source>
</evidence>
<dbReference type="GO" id="GO:0009011">
    <property type="term" value="F:alpha-1,4-glucan glucosyltransferase (ADP-glucose donor) activity"/>
    <property type="evidence" value="ECO:0007669"/>
    <property type="project" value="UniProtKB-UniRule"/>
</dbReference>
<gene>
    <name evidence="8 11" type="primary">glgA</name>
    <name evidence="11" type="ORF">MAGMO_1598</name>
</gene>
<evidence type="ECO:0000313" key="11">
    <source>
        <dbReference type="EMBL" id="CRH05784.1"/>
    </source>
</evidence>
<dbReference type="InterPro" id="IPR011835">
    <property type="entry name" value="GS/SS"/>
</dbReference>
<dbReference type="UniPathway" id="UPA00164"/>